<organism evidence="1 2">
    <name type="scientific">Pajaroellobacter abortibovis</name>
    <dbReference type="NCBI Taxonomy" id="1882918"/>
    <lineage>
        <taxon>Bacteria</taxon>
        <taxon>Pseudomonadati</taxon>
        <taxon>Myxococcota</taxon>
        <taxon>Polyangia</taxon>
        <taxon>Polyangiales</taxon>
        <taxon>Polyangiaceae</taxon>
    </lineage>
</organism>
<reference evidence="1 2" key="1">
    <citation type="submission" date="2016-08" db="EMBL/GenBank/DDBJ databases">
        <title>Identification and validation of antigenic proteins from Pajaroellobacter abortibovis using de-novo genome sequence assembly and reverse vaccinology.</title>
        <authorList>
            <person name="Welly B.T."/>
            <person name="Miller M.R."/>
            <person name="Stott J.L."/>
            <person name="Blanchard M.T."/>
            <person name="Islas-Trejo A.D."/>
            <person name="O'Rourke S.M."/>
            <person name="Young A.E."/>
            <person name="Medrano J.F."/>
            <person name="Van Eenennaam A.L."/>
        </authorList>
    </citation>
    <scope>NUCLEOTIDE SEQUENCE [LARGE SCALE GENOMIC DNA]</scope>
    <source>
        <strain evidence="1 2">BTF92-0548A/99-0131</strain>
    </source>
</reference>
<dbReference type="Proteomes" id="UP000185544">
    <property type="component" value="Chromosome"/>
</dbReference>
<name>A0A1L6MXL5_9BACT</name>
<evidence type="ECO:0000313" key="1">
    <source>
        <dbReference type="EMBL" id="APS00237.1"/>
    </source>
</evidence>
<evidence type="ECO:0000313" key="2">
    <source>
        <dbReference type="Proteomes" id="UP000185544"/>
    </source>
</evidence>
<protein>
    <submittedName>
        <fullName evidence="1">Uncharacterized protein</fullName>
    </submittedName>
</protein>
<keyword evidence="2" id="KW-1185">Reference proteome</keyword>
<accession>A0A1L6MXL5</accession>
<proteinExistence type="predicted"/>
<gene>
    <name evidence="1" type="ORF">BCY86_05730</name>
</gene>
<dbReference type="KEGG" id="pabo:BCY86_05730"/>
<dbReference type="EMBL" id="CP016908">
    <property type="protein sequence ID" value="APS00237.1"/>
    <property type="molecule type" value="Genomic_DNA"/>
</dbReference>
<sequence length="74" mass="8396">MVLTNGKQLICSVPLVPSKDNRLIPLETDLIGADWFEARQSCVPSILQFFSHPGAIFPLKSIHTEITRSMPRWF</sequence>
<dbReference type="AlphaFoldDB" id="A0A1L6MXL5"/>
<dbReference type="STRING" id="1882918.BCY86_05730"/>